<dbReference type="EMBL" id="CP037920">
    <property type="protein sequence ID" value="QDT96300.1"/>
    <property type="molecule type" value="Genomic_DNA"/>
</dbReference>
<dbReference type="GO" id="GO:0016788">
    <property type="term" value="F:hydrolase activity, acting on ester bonds"/>
    <property type="evidence" value="ECO:0007669"/>
    <property type="project" value="UniProtKB-ARBA"/>
</dbReference>
<dbReference type="Proteomes" id="UP000318704">
    <property type="component" value="Chromosome"/>
</dbReference>
<dbReference type="AlphaFoldDB" id="A0A517VTJ5"/>
<dbReference type="InterPro" id="IPR036514">
    <property type="entry name" value="SGNH_hydro_sf"/>
</dbReference>
<reference evidence="1 2" key="1">
    <citation type="submission" date="2019-03" db="EMBL/GenBank/DDBJ databases">
        <title>Deep-cultivation of Planctomycetes and their phenomic and genomic characterization uncovers novel biology.</title>
        <authorList>
            <person name="Wiegand S."/>
            <person name="Jogler M."/>
            <person name="Boedeker C."/>
            <person name="Pinto D."/>
            <person name="Vollmers J."/>
            <person name="Rivas-Marin E."/>
            <person name="Kohn T."/>
            <person name="Peeters S.H."/>
            <person name="Heuer A."/>
            <person name="Rast P."/>
            <person name="Oberbeckmann S."/>
            <person name="Bunk B."/>
            <person name="Jeske O."/>
            <person name="Meyerdierks A."/>
            <person name="Storesund J.E."/>
            <person name="Kallscheuer N."/>
            <person name="Luecker S."/>
            <person name="Lage O.M."/>
            <person name="Pohl T."/>
            <person name="Merkel B.J."/>
            <person name="Hornburger P."/>
            <person name="Mueller R.-W."/>
            <person name="Bruemmer F."/>
            <person name="Labrenz M."/>
            <person name="Spormann A.M."/>
            <person name="Op den Camp H."/>
            <person name="Overmann J."/>
            <person name="Amann R."/>
            <person name="Jetten M.S.M."/>
            <person name="Mascher T."/>
            <person name="Medema M.H."/>
            <person name="Devos D.P."/>
            <person name="Kaster A.-K."/>
            <person name="Ovreas L."/>
            <person name="Rohde M."/>
            <person name="Galperin M.Y."/>
            <person name="Jogler C."/>
        </authorList>
    </citation>
    <scope>NUCLEOTIDE SEQUENCE [LARGE SCALE GENOMIC DNA]</scope>
    <source>
        <strain evidence="1 2">V144</strain>
    </source>
</reference>
<evidence type="ECO:0008006" key="3">
    <source>
        <dbReference type="Google" id="ProtNLM"/>
    </source>
</evidence>
<evidence type="ECO:0000313" key="1">
    <source>
        <dbReference type="EMBL" id="QDT96300.1"/>
    </source>
</evidence>
<proteinExistence type="predicted"/>
<gene>
    <name evidence="1" type="ORF">V144x_17540</name>
</gene>
<name>A0A517VTJ5_9PLAN</name>
<protein>
    <recommendedName>
        <fullName evidence="3">SGNH/GDSL hydrolase family protein</fullName>
    </recommendedName>
</protein>
<sequence length="251" mass="29241">MNKVSQFFFSCILTFCVLSQVTFSRADELKKSYYLIGNSLTWDTVPSLLDGDVQWHVDCGKSLPYIFEHPEMPCVKNSSLWPKALKEKQYDFISVQPHYGSTLSEDVDVISKWIEMQPKAVFIIHTGWARSATRADEYTNEDIEGKLQHSPDYFKALLEELKKRYPDRQFKQTYAIDLLDKVNSDIKNKQAPFNQISDLYRDAIHMKTDSGRYLMHNAMRHAMGQPRSEKGYEKTDTKTKQYLNQVLDTLK</sequence>
<evidence type="ECO:0000313" key="2">
    <source>
        <dbReference type="Proteomes" id="UP000318704"/>
    </source>
</evidence>
<organism evidence="1 2">
    <name type="scientific">Gimesia aquarii</name>
    <dbReference type="NCBI Taxonomy" id="2527964"/>
    <lineage>
        <taxon>Bacteria</taxon>
        <taxon>Pseudomonadati</taxon>
        <taxon>Planctomycetota</taxon>
        <taxon>Planctomycetia</taxon>
        <taxon>Planctomycetales</taxon>
        <taxon>Planctomycetaceae</taxon>
        <taxon>Gimesia</taxon>
    </lineage>
</organism>
<accession>A0A517VTJ5</accession>
<dbReference type="KEGG" id="gaw:V144x_17540"/>
<dbReference type="Gene3D" id="3.40.50.1110">
    <property type="entry name" value="SGNH hydrolase"/>
    <property type="match status" value="1"/>
</dbReference>
<dbReference type="RefSeq" id="WP_144984169.1">
    <property type="nucleotide sequence ID" value="NZ_CP037920.1"/>
</dbReference>